<dbReference type="PANTHER" id="PTHR21600:SF44">
    <property type="entry name" value="RIBOSOMAL LARGE SUBUNIT PSEUDOURIDINE SYNTHASE D"/>
    <property type="match status" value="1"/>
</dbReference>
<dbReference type="Pfam" id="PF00849">
    <property type="entry name" value="PseudoU_synth_2"/>
    <property type="match status" value="1"/>
</dbReference>
<dbReference type="InterPro" id="IPR006145">
    <property type="entry name" value="PsdUridine_synth_RsuA/RluA"/>
</dbReference>
<dbReference type="InterPro" id="IPR036986">
    <property type="entry name" value="S4_RNA-bd_sf"/>
</dbReference>
<dbReference type="RefSeq" id="WP_354366457.1">
    <property type="nucleotide sequence ID" value="NZ_JBEPMA010000001.1"/>
</dbReference>
<sequence length="298" mass="34657">MIDKTFVIRDNLILKRLDKYLENKLDINRSQIKKLIKNGDIKVNGKIQKAGYSLKNNDVITILYEDEFRLVPRDIDFDILYNDDYLAIISKPIGLIVHPGAGNNDFTLVNGLLSKFNKLSNPIDENRPGIVHRLDKDTSGLMIISKTDEAYYKLVDMFKNHQIDKHYLAIVHGYIDSDMIIDKPIGRDINNRTKMKVTDINSKEAYTSFTILKNFKEYTLLDVNIKTGRTHQIRVHLSYINHPVVGDLVYGHKNKWKINTQLLHAYKLKFKHPITGENINIEDNFPSRFKDFLNKIKK</sequence>
<dbReference type="CDD" id="cd02869">
    <property type="entry name" value="PseudoU_synth_RluA_like"/>
    <property type="match status" value="1"/>
</dbReference>
<dbReference type="GO" id="GO:0160140">
    <property type="term" value="F:23S rRNA pseudouridine(1911/1915/1917) synthase activity"/>
    <property type="evidence" value="ECO:0007669"/>
    <property type="project" value="UniProtKB-EC"/>
</dbReference>
<dbReference type="InterPro" id="IPR050188">
    <property type="entry name" value="RluA_PseudoU_synthase"/>
</dbReference>
<evidence type="ECO:0000256" key="3">
    <source>
        <dbReference type="ARBA" id="ARBA00023235"/>
    </source>
</evidence>
<dbReference type="CDD" id="cd00165">
    <property type="entry name" value="S4"/>
    <property type="match status" value="1"/>
</dbReference>
<keyword evidence="3 5" id="KW-0413">Isomerase</keyword>
<dbReference type="Gene3D" id="3.30.2350.10">
    <property type="entry name" value="Pseudouridine synthase"/>
    <property type="match status" value="1"/>
</dbReference>
<evidence type="ECO:0000256" key="1">
    <source>
        <dbReference type="ARBA" id="ARBA00000073"/>
    </source>
</evidence>
<dbReference type="InterPro" id="IPR002942">
    <property type="entry name" value="S4_RNA-bd"/>
</dbReference>
<accession>A0ABV2J6Q7</accession>
<organism evidence="7 8">
    <name type="scientific">Peptoniphilus olsenii</name>
    <dbReference type="NCBI Taxonomy" id="411570"/>
    <lineage>
        <taxon>Bacteria</taxon>
        <taxon>Bacillati</taxon>
        <taxon>Bacillota</taxon>
        <taxon>Tissierellia</taxon>
        <taxon>Tissierellales</taxon>
        <taxon>Peptoniphilaceae</taxon>
        <taxon>Peptoniphilus</taxon>
    </lineage>
</organism>
<dbReference type="EC" id="5.4.99.-" evidence="5"/>
<dbReference type="PANTHER" id="PTHR21600">
    <property type="entry name" value="MITOCHONDRIAL RNA PSEUDOURIDINE SYNTHASE"/>
    <property type="match status" value="1"/>
</dbReference>
<dbReference type="InterPro" id="IPR006225">
    <property type="entry name" value="PsdUridine_synth_RluC/D"/>
</dbReference>
<dbReference type="PROSITE" id="PS50889">
    <property type="entry name" value="S4"/>
    <property type="match status" value="1"/>
</dbReference>
<comment type="catalytic activity">
    <reaction evidence="1 5">
        <text>a uridine in RNA = a pseudouridine in RNA</text>
        <dbReference type="Rhea" id="RHEA:48348"/>
        <dbReference type="Rhea" id="RHEA-COMP:12068"/>
        <dbReference type="Rhea" id="RHEA-COMP:12069"/>
        <dbReference type="ChEBI" id="CHEBI:65314"/>
        <dbReference type="ChEBI" id="CHEBI:65315"/>
    </reaction>
</comment>
<dbReference type="SUPFAM" id="SSF55120">
    <property type="entry name" value="Pseudouridine synthase"/>
    <property type="match status" value="1"/>
</dbReference>
<dbReference type="EMBL" id="JBEPMA010000001">
    <property type="protein sequence ID" value="MET3616446.1"/>
    <property type="molecule type" value="Genomic_DNA"/>
</dbReference>
<reference evidence="7 8" key="1">
    <citation type="submission" date="2024-06" db="EMBL/GenBank/DDBJ databases">
        <title>Genomic Encyclopedia of Type Strains, Phase IV (KMG-IV): sequencing the most valuable type-strain genomes for metagenomic binning, comparative biology and taxonomic classification.</title>
        <authorList>
            <person name="Goeker M."/>
        </authorList>
    </citation>
    <scope>NUCLEOTIDE SEQUENCE [LARGE SCALE GENOMIC DNA]</scope>
    <source>
        <strain evidence="7 8">DSM 21460</strain>
    </source>
</reference>
<evidence type="ECO:0000313" key="8">
    <source>
        <dbReference type="Proteomes" id="UP001549162"/>
    </source>
</evidence>
<dbReference type="Proteomes" id="UP001549162">
    <property type="component" value="Unassembled WGS sequence"/>
</dbReference>
<proteinExistence type="inferred from homology"/>
<comment type="similarity">
    <text evidence="2 5">Belongs to the pseudouridine synthase RluA family.</text>
</comment>
<name>A0ABV2J6Q7_9FIRM</name>
<dbReference type="Pfam" id="PF01479">
    <property type="entry name" value="S4"/>
    <property type="match status" value="1"/>
</dbReference>
<protein>
    <recommendedName>
        <fullName evidence="5">Pseudouridine synthase</fullName>
        <ecNumber evidence="5">5.4.99.-</ecNumber>
    </recommendedName>
</protein>
<dbReference type="PROSITE" id="PS01129">
    <property type="entry name" value="PSI_RLU"/>
    <property type="match status" value="1"/>
</dbReference>
<evidence type="ECO:0000256" key="5">
    <source>
        <dbReference type="RuleBase" id="RU362028"/>
    </source>
</evidence>
<dbReference type="NCBIfam" id="TIGR00005">
    <property type="entry name" value="rluA_subfam"/>
    <property type="match status" value="1"/>
</dbReference>
<evidence type="ECO:0000256" key="2">
    <source>
        <dbReference type="ARBA" id="ARBA00010876"/>
    </source>
</evidence>
<keyword evidence="8" id="KW-1185">Reference proteome</keyword>
<comment type="function">
    <text evidence="5">Responsible for synthesis of pseudouridine from uracil.</text>
</comment>
<evidence type="ECO:0000313" key="7">
    <source>
        <dbReference type="EMBL" id="MET3616446.1"/>
    </source>
</evidence>
<dbReference type="Gene3D" id="3.10.290.10">
    <property type="entry name" value="RNA-binding S4 domain"/>
    <property type="match status" value="1"/>
</dbReference>
<keyword evidence="4" id="KW-0694">RNA-binding</keyword>
<dbReference type="InterPro" id="IPR020103">
    <property type="entry name" value="PsdUridine_synth_cat_dom_sf"/>
</dbReference>
<evidence type="ECO:0000256" key="4">
    <source>
        <dbReference type="PROSITE-ProRule" id="PRU00182"/>
    </source>
</evidence>
<dbReference type="SUPFAM" id="SSF55174">
    <property type="entry name" value="Alpha-L RNA-binding motif"/>
    <property type="match status" value="1"/>
</dbReference>
<dbReference type="SMART" id="SM00363">
    <property type="entry name" value="S4"/>
    <property type="match status" value="1"/>
</dbReference>
<dbReference type="InterPro" id="IPR006224">
    <property type="entry name" value="PsdUridine_synth_RluA-like_CS"/>
</dbReference>
<evidence type="ECO:0000259" key="6">
    <source>
        <dbReference type="SMART" id="SM00363"/>
    </source>
</evidence>
<comment type="caution">
    <text evidence="7">The sequence shown here is derived from an EMBL/GenBank/DDBJ whole genome shotgun (WGS) entry which is preliminary data.</text>
</comment>
<feature type="domain" description="RNA-binding S4" evidence="6">
    <location>
        <begin position="15"/>
        <end position="76"/>
    </location>
</feature>
<gene>
    <name evidence="7" type="ORF">ABID14_000066</name>
</gene>